<accession>A0ABQ9K6G7</accession>
<protein>
    <recommendedName>
        <fullName evidence="4">DUF4806 domain-containing protein</fullName>
    </recommendedName>
</protein>
<sequence length="244" mass="27574">MENLQDNYEDAQKKIKKAEITSDIQSEDEDELYMKRKRQAPNRFSPLSTSDEEESSESRFPHNKRLCPRPPKINNPLFSADTPRARTTKQQSQLGVSSPTIQNQVPPSPRVNSQSIFASSSTDLSINEVLTCSSTLSQNYNEGINKETNEELERFETYLIEKSNSNALSSYLSLLGGRDIAGKTNNILRFLLTNSLASTWSFCGKRQGKQAFQKLNLKHVIIRAVRTSSLKLPIKTLKTPLRYG</sequence>
<dbReference type="PANTHER" id="PTHR34153:SF2">
    <property type="entry name" value="SI:CH211-262H13.3-RELATED"/>
    <property type="match status" value="1"/>
</dbReference>
<organism evidence="2 3">
    <name type="scientific">Molorchus minor</name>
    <dbReference type="NCBI Taxonomy" id="1323400"/>
    <lineage>
        <taxon>Eukaryota</taxon>
        <taxon>Metazoa</taxon>
        <taxon>Ecdysozoa</taxon>
        <taxon>Arthropoda</taxon>
        <taxon>Hexapoda</taxon>
        <taxon>Insecta</taxon>
        <taxon>Pterygota</taxon>
        <taxon>Neoptera</taxon>
        <taxon>Endopterygota</taxon>
        <taxon>Coleoptera</taxon>
        <taxon>Polyphaga</taxon>
        <taxon>Cucujiformia</taxon>
        <taxon>Chrysomeloidea</taxon>
        <taxon>Cerambycidae</taxon>
        <taxon>Lamiinae</taxon>
        <taxon>Monochamini</taxon>
        <taxon>Molorchus</taxon>
    </lineage>
</organism>
<dbReference type="PANTHER" id="PTHR34153">
    <property type="entry name" value="SI:CH211-262H13.3-RELATED-RELATED"/>
    <property type="match status" value="1"/>
</dbReference>
<feature type="compositionally biased region" description="Basic and acidic residues" evidence="1">
    <location>
        <begin position="10"/>
        <end position="20"/>
    </location>
</feature>
<evidence type="ECO:0000313" key="3">
    <source>
        <dbReference type="Proteomes" id="UP001162164"/>
    </source>
</evidence>
<dbReference type="Proteomes" id="UP001162164">
    <property type="component" value="Unassembled WGS sequence"/>
</dbReference>
<evidence type="ECO:0000313" key="2">
    <source>
        <dbReference type="EMBL" id="KAJ8985616.1"/>
    </source>
</evidence>
<proteinExistence type="predicted"/>
<feature type="compositionally biased region" description="Polar residues" evidence="1">
    <location>
        <begin position="88"/>
        <end position="112"/>
    </location>
</feature>
<keyword evidence="3" id="KW-1185">Reference proteome</keyword>
<gene>
    <name evidence="2" type="ORF">NQ317_015109</name>
</gene>
<dbReference type="EMBL" id="JAPWTJ010000010">
    <property type="protein sequence ID" value="KAJ8985616.1"/>
    <property type="molecule type" value="Genomic_DNA"/>
</dbReference>
<feature type="region of interest" description="Disordered" evidence="1">
    <location>
        <begin position="1"/>
        <end position="112"/>
    </location>
</feature>
<name>A0ABQ9K6G7_9CUCU</name>
<reference evidence="2" key="1">
    <citation type="journal article" date="2023" name="Insect Mol. Biol.">
        <title>Genome sequencing provides insights into the evolution of gene families encoding plant cell wall-degrading enzymes in longhorned beetles.</title>
        <authorList>
            <person name="Shin N.R."/>
            <person name="Okamura Y."/>
            <person name="Kirsch R."/>
            <person name="Pauchet Y."/>
        </authorList>
    </citation>
    <scope>NUCLEOTIDE SEQUENCE</scope>
    <source>
        <strain evidence="2">MMC_N1</strain>
    </source>
</reference>
<evidence type="ECO:0008006" key="4">
    <source>
        <dbReference type="Google" id="ProtNLM"/>
    </source>
</evidence>
<comment type="caution">
    <text evidence="2">The sequence shown here is derived from an EMBL/GenBank/DDBJ whole genome shotgun (WGS) entry which is preliminary data.</text>
</comment>
<evidence type="ECO:0000256" key="1">
    <source>
        <dbReference type="SAM" id="MobiDB-lite"/>
    </source>
</evidence>